<evidence type="ECO:0000313" key="2">
    <source>
        <dbReference type="Proteomes" id="UP000299102"/>
    </source>
</evidence>
<evidence type="ECO:0008006" key="3">
    <source>
        <dbReference type="Google" id="ProtNLM"/>
    </source>
</evidence>
<dbReference type="InterPro" id="IPR012337">
    <property type="entry name" value="RNaseH-like_sf"/>
</dbReference>
<accession>A0A4C1Y143</accession>
<dbReference type="AlphaFoldDB" id="A0A4C1Y143"/>
<sequence>MEKLRFDFAAKTSVDGKSNIVCITSIGTPDGHIFAIPVEYQPASLHQAVTIESEWNKWEKTSVTHLQKGWSPIRYALAFKYQTGSLLDYALKEKLLLEVRKSIDTGTLIDLIALGLPNYLTDKIDRETLQETEDLYNELGRLQHLVGRNKYENKNYTYSDTKNKKIEEKKPCQICITEKKGKRFHPEENCWFKQKNQSSGDFIKLMNNVTQNYNIDLVLTDQYPGINSKEFKDFLKNKNITIVFTAVDAPFSNGLNERLNQTLVNRIRNGSPLEILHVPAPGWDAENLIFRHRCRRCKHFPGNGEKFNFFDIAFESSPRRGNLSPPRRLDKGLRADVLMCSAMHEIVCSISLDLKLIGQFARGRLQTQYFSVRILSSQPLSHRLHCCVFRRHMKRQPAGLSGQNNWYKMHPLCTNRNQEQEMKHSHEHQTNFA</sequence>
<dbReference type="Proteomes" id="UP000299102">
    <property type="component" value="Unassembled WGS sequence"/>
</dbReference>
<comment type="caution">
    <text evidence="1">The sequence shown here is derived from an EMBL/GenBank/DDBJ whole genome shotgun (WGS) entry which is preliminary data.</text>
</comment>
<proteinExistence type="predicted"/>
<dbReference type="OrthoDB" id="7412149at2759"/>
<evidence type="ECO:0000313" key="1">
    <source>
        <dbReference type="EMBL" id="GBP68279.1"/>
    </source>
</evidence>
<dbReference type="EMBL" id="BGZK01001006">
    <property type="protein sequence ID" value="GBP68279.1"/>
    <property type="molecule type" value="Genomic_DNA"/>
</dbReference>
<keyword evidence="2" id="KW-1185">Reference proteome</keyword>
<gene>
    <name evidence="1" type="ORF">EVAR_57605_1</name>
</gene>
<dbReference type="SUPFAM" id="SSF53098">
    <property type="entry name" value="Ribonuclease H-like"/>
    <property type="match status" value="1"/>
</dbReference>
<dbReference type="InterPro" id="IPR036397">
    <property type="entry name" value="RNaseH_sf"/>
</dbReference>
<dbReference type="GO" id="GO:0003676">
    <property type="term" value="F:nucleic acid binding"/>
    <property type="evidence" value="ECO:0007669"/>
    <property type="project" value="InterPro"/>
</dbReference>
<name>A0A4C1Y143_EUMVA</name>
<protein>
    <recommendedName>
        <fullName evidence="3">Integrase catalytic domain-containing protein</fullName>
    </recommendedName>
</protein>
<dbReference type="Gene3D" id="3.30.420.10">
    <property type="entry name" value="Ribonuclease H-like superfamily/Ribonuclease H"/>
    <property type="match status" value="1"/>
</dbReference>
<reference evidence="1 2" key="1">
    <citation type="journal article" date="2019" name="Commun. Biol.">
        <title>The bagworm genome reveals a unique fibroin gene that provides high tensile strength.</title>
        <authorList>
            <person name="Kono N."/>
            <person name="Nakamura H."/>
            <person name="Ohtoshi R."/>
            <person name="Tomita M."/>
            <person name="Numata K."/>
            <person name="Arakawa K."/>
        </authorList>
    </citation>
    <scope>NUCLEOTIDE SEQUENCE [LARGE SCALE GENOMIC DNA]</scope>
</reference>
<organism evidence="1 2">
    <name type="scientific">Eumeta variegata</name>
    <name type="common">Bagworm moth</name>
    <name type="synonym">Eumeta japonica</name>
    <dbReference type="NCBI Taxonomy" id="151549"/>
    <lineage>
        <taxon>Eukaryota</taxon>
        <taxon>Metazoa</taxon>
        <taxon>Ecdysozoa</taxon>
        <taxon>Arthropoda</taxon>
        <taxon>Hexapoda</taxon>
        <taxon>Insecta</taxon>
        <taxon>Pterygota</taxon>
        <taxon>Neoptera</taxon>
        <taxon>Endopterygota</taxon>
        <taxon>Lepidoptera</taxon>
        <taxon>Glossata</taxon>
        <taxon>Ditrysia</taxon>
        <taxon>Tineoidea</taxon>
        <taxon>Psychidae</taxon>
        <taxon>Oiketicinae</taxon>
        <taxon>Eumeta</taxon>
    </lineage>
</organism>